<dbReference type="InterPro" id="IPR015946">
    <property type="entry name" value="KH_dom-like_a/b"/>
</dbReference>
<dbReference type="HAMAP" id="MF_00003">
    <property type="entry name" value="RbfA"/>
    <property type="match status" value="1"/>
</dbReference>
<evidence type="ECO:0000313" key="4">
    <source>
        <dbReference type="Proteomes" id="UP000002171"/>
    </source>
</evidence>
<comment type="similarity">
    <text evidence="2">Belongs to the RbfA family.</text>
</comment>
<dbReference type="PROSITE" id="PS01319">
    <property type="entry name" value="RBFA"/>
    <property type="match status" value="1"/>
</dbReference>
<dbReference type="InterPro" id="IPR000238">
    <property type="entry name" value="RbfA"/>
</dbReference>
<dbReference type="Gene3D" id="3.30.300.20">
    <property type="match status" value="1"/>
</dbReference>
<dbReference type="NCBIfam" id="TIGR00082">
    <property type="entry name" value="rbfA"/>
    <property type="match status" value="1"/>
</dbReference>
<dbReference type="SUPFAM" id="SSF89919">
    <property type="entry name" value="Ribosome-binding factor A, RbfA"/>
    <property type="match status" value="1"/>
</dbReference>
<comment type="subunit">
    <text evidence="2">Monomer. Binds 30S ribosomal subunits, but not 50S ribosomal subunits or 70S ribosomes.</text>
</comment>
<dbReference type="InterPro" id="IPR023799">
    <property type="entry name" value="RbfA_dom_sf"/>
</dbReference>
<keyword evidence="4" id="KW-1185">Reference proteome</keyword>
<dbReference type="AlphaFoldDB" id="A0A7U8C222"/>
<dbReference type="GO" id="GO:0043024">
    <property type="term" value="F:ribosomal small subunit binding"/>
    <property type="evidence" value="ECO:0007669"/>
    <property type="project" value="TreeGrafter"/>
</dbReference>
<comment type="caution">
    <text evidence="3">The sequence shown here is derived from an EMBL/GenBank/DDBJ whole genome shotgun (WGS) entry which is preliminary data.</text>
</comment>
<dbReference type="GO" id="GO:0030490">
    <property type="term" value="P:maturation of SSU-rRNA"/>
    <property type="evidence" value="ECO:0007669"/>
    <property type="project" value="UniProtKB-UniRule"/>
</dbReference>
<dbReference type="PANTHER" id="PTHR33515:SF1">
    <property type="entry name" value="RIBOSOME-BINDING FACTOR A, CHLOROPLASTIC-RELATED"/>
    <property type="match status" value="1"/>
</dbReference>
<dbReference type="PANTHER" id="PTHR33515">
    <property type="entry name" value="RIBOSOME-BINDING FACTOR A, CHLOROPLASTIC-RELATED"/>
    <property type="match status" value="1"/>
</dbReference>
<dbReference type="EMBL" id="AAOW01000033">
    <property type="protein sequence ID" value="EAR59759.1"/>
    <property type="molecule type" value="Genomic_DNA"/>
</dbReference>
<keyword evidence="2" id="KW-0963">Cytoplasm</keyword>
<sequence length="135" mass="15507">MARDYSRTERIADQLQRELAQLIQFEIKDPRLGMVTVSYVKVSKDLGFADVYITVLPLNGKDEAEAIVDSLKVLNSAAGFLRGELARNIKLRIMPQLRFHFDETIERGRHLHHLIEATIRQENQNATDKNDSDED</sequence>
<dbReference type="Pfam" id="PF02033">
    <property type="entry name" value="RBFA"/>
    <property type="match status" value="1"/>
</dbReference>
<dbReference type="RefSeq" id="WP_007021180.1">
    <property type="nucleotide sequence ID" value="NZ_CH724125.1"/>
</dbReference>
<dbReference type="OrthoDB" id="307788at2"/>
<organism evidence="3 4">
    <name type="scientific">Neptuniibacter caesariensis</name>
    <dbReference type="NCBI Taxonomy" id="207954"/>
    <lineage>
        <taxon>Bacteria</taxon>
        <taxon>Pseudomonadati</taxon>
        <taxon>Pseudomonadota</taxon>
        <taxon>Gammaproteobacteria</taxon>
        <taxon>Oceanospirillales</taxon>
        <taxon>Oceanospirillaceae</taxon>
        <taxon>Neptuniibacter</taxon>
    </lineage>
</organism>
<evidence type="ECO:0000313" key="3">
    <source>
        <dbReference type="EMBL" id="EAR59759.1"/>
    </source>
</evidence>
<keyword evidence="1 2" id="KW-0690">Ribosome biogenesis</keyword>
<name>A0A7U8C222_NEPCE</name>
<evidence type="ECO:0000256" key="2">
    <source>
        <dbReference type="HAMAP-Rule" id="MF_00003"/>
    </source>
</evidence>
<gene>
    <name evidence="2" type="primary">rbfA</name>
    <name evidence="3" type="ORF">MED92_17595</name>
</gene>
<dbReference type="Proteomes" id="UP000002171">
    <property type="component" value="Unassembled WGS sequence"/>
</dbReference>
<comment type="subcellular location">
    <subcellularLocation>
        <location evidence="2">Cytoplasm</location>
    </subcellularLocation>
</comment>
<reference evidence="3 4" key="1">
    <citation type="submission" date="2006-02" db="EMBL/GenBank/DDBJ databases">
        <authorList>
            <person name="Pinhassi J."/>
            <person name="Pedros-Alio C."/>
            <person name="Ferriera S."/>
            <person name="Johnson J."/>
            <person name="Kravitz S."/>
            <person name="Halpern A."/>
            <person name="Remington K."/>
            <person name="Beeson K."/>
            <person name="Tran B."/>
            <person name="Rogers Y.-H."/>
            <person name="Friedman R."/>
            <person name="Venter J.C."/>
        </authorList>
    </citation>
    <scope>NUCLEOTIDE SEQUENCE [LARGE SCALE GENOMIC DNA]</scope>
    <source>
        <strain evidence="3 4">MED92</strain>
    </source>
</reference>
<accession>A0A7U8C222</accession>
<evidence type="ECO:0000256" key="1">
    <source>
        <dbReference type="ARBA" id="ARBA00022517"/>
    </source>
</evidence>
<protein>
    <recommendedName>
        <fullName evidence="2">Ribosome-binding factor A</fullName>
    </recommendedName>
</protein>
<dbReference type="InterPro" id="IPR020053">
    <property type="entry name" value="Ribosome-bd_factorA_CS"/>
</dbReference>
<comment type="function">
    <text evidence="2">One of several proteins that assist in the late maturation steps of the functional core of the 30S ribosomal subunit. Associates with free 30S ribosomal subunits (but not with 30S subunits that are part of 70S ribosomes or polysomes). Required for efficient processing of 16S rRNA. May interact with the 5'-terminal helix region of 16S rRNA.</text>
</comment>
<dbReference type="GO" id="GO:0005829">
    <property type="term" value="C:cytosol"/>
    <property type="evidence" value="ECO:0007669"/>
    <property type="project" value="TreeGrafter"/>
</dbReference>
<proteinExistence type="inferred from homology"/>